<dbReference type="SMART" id="SM00369">
    <property type="entry name" value="LRR_TYP"/>
    <property type="match status" value="7"/>
</dbReference>
<dbReference type="PROSITE" id="PS51450">
    <property type="entry name" value="LRR"/>
    <property type="match status" value="2"/>
</dbReference>
<dbReference type="PANTHER" id="PTHR24369">
    <property type="entry name" value="ANTIGEN BSP, PUTATIVE-RELATED"/>
    <property type="match status" value="1"/>
</dbReference>
<sequence>MKIFIFLFTILWINSAIKAQSAVCDYDIQYFWTNGFINSNKSYYSCYLKTINASSIDKINGQHVASHSDDDVTYFFIEKGNSIKTFSSIFCQKFKNLEVIRTSDADIHSIDGNTLENCKNLDILDLAGTKIRYLPKDLLIKNTKLSQIWFRDSPLATLPENLLISQFNLKILHLKGNQINFLPAKIFHPLIQLEALYLQHNKLQSINPEWFKSLQALKWLFLNDNQIAAIPAKSFESLPALTELYLYKNKIKSLTSNSFDGLHNLKILNLYGNEITELPRNVFSRLSNLQELSLFNNKLTVVHAASFGIHNNLVDIYLGSNRINQIEKSLIDKIAVNFINMEGNICSRDKLKGIDNIKAGLKTCFENHDNKIQELLTSLVKVVRAYICGKPVQGVGNIVGGQHVARGNFPWVTALVTPSGDYFCGGTLVSNRKVVTVAHCIQDKHDSSPKMAGDIITQLGVYDLKRVVEVGRVSYAVQRINVHPDWNTLTEPFDADLAVLVLDREVTFNEFIHPICLAGVHVATVATGVVVGYGKSEDETKIHENIPKIIATPIHTNEHCFLKNSNLVKISSERTFCGGSGTGVGVCRGDSGSGLFVTDGSAYYLRGIVSSSIIGGRYGCDVDSYSVFTDVAKYVDWINGVSTDRFD</sequence>
<dbReference type="InterPro" id="IPR001611">
    <property type="entry name" value="Leu-rich_rpt"/>
</dbReference>
<evidence type="ECO:0000256" key="1">
    <source>
        <dbReference type="ARBA" id="ARBA00022614"/>
    </source>
</evidence>
<feature type="chain" id="PRO_5040352152" description="Peptidase S1 domain-containing protein" evidence="5">
    <location>
        <begin position="20"/>
        <end position="647"/>
    </location>
</feature>
<evidence type="ECO:0000313" key="7">
    <source>
        <dbReference type="EMBL" id="CAG9811201.1"/>
    </source>
</evidence>
<keyword evidence="5" id="KW-0732">Signal</keyword>
<dbReference type="GO" id="GO:0004252">
    <property type="term" value="F:serine-type endopeptidase activity"/>
    <property type="evidence" value="ECO:0007669"/>
    <property type="project" value="InterPro"/>
</dbReference>
<feature type="domain" description="Peptidase S1" evidence="6">
    <location>
        <begin position="398"/>
        <end position="643"/>
    </location>
</feature>
<dbReference type="SUPFAM" id="SSF50494">
    <property type="entry name" value="Trypsin-like serine proteases"/>
    <property type="match status" value="1"/>
</dbReference>
<dbReference type="Pfam" id="PF13855">
    <property type="entry name" value="LRR_8"/>
    <property type="match status" value="2"/>
</dbReference>
<feature type="signal peptide" evidence="5">
    <location>
        <begin position="1"/>
        <end position="19"/>
    </location>
</feature>
<evidence type="ECO:0000259" key="6">
    <source>
        <dbReference type="PROSITE" id="PS50240"/>
    </source>
</evidence>
<dbReference type="FunFam" id="2.40.10.10:FF:000068">
    <property type="entry name" value="transmembrane protease serine 2"/>
    <property type="match status" value="1"/>
</dbReference>
<dbReference type="FunFam" id="3.80.10.10:FF:001164">
    <property type="entry name" value="GH01279p"/>
    <property type="match status" value="1"/>
</dbReference>
<evidence type="ECO:0000256" key="5">
    <source>
        <dbReference type="SAM" id="SignalP"/>
    </source>
</evidence>
<organism evidence="7 8">
    <name type="scientific">Chironomus riparius</name>
    <dbReference type="NCBI Taxonomy" id="315576"/>
    <lineage>
        <taxon>Eukaryota</taxon>
        <taxon>Metazoa</taxon>
        <taxon>Ecdysozoa</taxon>
        <taxon>Arthropoda</taxon>
        <taxon>Hexapoda</taxon>
        <taxon>Insecta</taxon>
        <taxon>Pterygota</taxon>
        <taxon>Neoptera</taxon>
        <taxon>Endopterygota</taxon>
        <taxon>Diptera</taxon>
        <taxon>Nematocera</taxon>
        <taxon>Chironomoidea</taxon>
        <taxon>Chironomidae</taxon>
        <taxon>Chironominae</taxon>
        <taxon>Chironomus</taxon>
    </lineage>
</organism>
<comment type="similarity">
    <text evidence="4">Belongs to the peptidase S1 family. CLIP subfamily.</text>
</comment>
<reference evidence="7" key="2">
    <citation type="submission" date="2022-10" db="EMBL/GenBank/DDBJ databases">
        <authorList>
            <consortium name="ENA_rothamsted_submissions"/>
            <consortium name="culmorum"/>
            <person name="King R."/>
        </authorList>
    </citation>
    <scope>NUCLEOTIDE SEQUENCE</scope>
</reference>
<dbReference type="InterPro" id="IPR001254">
    <property type="entry name" value="Trypsin_dom"/>
</dbReference>
<name>A0A9N9SAC7_9DIPT</name>
<accession>A0A9N9SAC7</accession>
<reference evidence="7" key="1">
    <citation type="submission" date="2022-01" db="EMBL/GenBank/DDBJ databases">
        <authorList>
            <person name="King R."/>
        </authorList>
    </citation>
    <scope>NUCLEOTIDE SEQUENCE</scope>
</reference>
<protein>
    <recommendedName>
        <fullName evidence="6">Peptidase S1 domain-containing protein</fullName>
    </recommendedName>
</protein>
<dbReference type="PRINTS" id="PR00722">
    <property type="entry name" value="CHYMOTRYPSIN"/>
</dbReference>
<evidence type="ECO:0000256" key="2">
    <source>
        <dbReference type="ARBA" id="ARBA00022737"/>
    </source>
</evidence>
<keyword evidence="1" id="KW-0433">Leucine-rich repeat</keyword>
<dbReference type="InterPro" id="IPR032675">
    <property type="entry name" value="LRR_dom_sf"/>
</dbReference>
<dbReference type="Pfam" id="PF00089">
    <property type="entry name" value="Trypsin"/>
    <property type="match status" value="1"/>
</dbReference>
<keyword evidence="8" id="KW-1185">Reference proteome</keyword>
<dbReference type="InterPro" id="IPR043504">
    <property type="entry name" value="Peptidase_S1_PA_chymotrypsin"/>
</dbReference>
<dbReference type="InterPro" id="IPR003591">
    <property type="entry name" value="Leu-rich_rpt_typical-subtyp"/>
</dbReference>
<dbReference type="PROSITE" id="PS50240">
    <property type="entry name" value="TRYPSIN_DOM"/>
    <property type="match status" value="1"/>
</dbReference>
<dbReference type="GO" id="GO:0005886">
    <property type="term" value="C:plasma membrane"/>
    <property type="evidence" value="ECO:0007669"/>
    <property type="project" value="TreeGrafter"/>
</dbReference>
<dbReference type="PANTHER" id="PTHR24369:SF214">
    <property type="entry name" value="GLYCOPROTEIN V PLATELET"/>
    <property type="match status" value="1"/>
</dbReference>
<dbReference type="GO" id="GO:0006508">
    <property type="term" value="P:proteolysis"/>
    <property type="evidence" value="ECO:0007669"/>
    <property type="project" value="InterPro"/>
</dbReference>
<keyword evidence="2" id="KW-0677">Repeat</keyword>
<dbReference type="SMART" id="SM00365">
    <property type="entry name" value="LRR_SD22"/>
    <property type="match status" value="5"/>
</dbReference>
<gene>
    <name evidence="7" type="ORF">CHIRRI_LOCUS14010</name>
</gene>
<dbReference type="SMART" id="SM00020">
    <property type="entry name" value="Tryp_SPc"/>
    <property type="match status" value="1"/>
</dbReference>
<dbReference type="EMBL" id="OU895880">
    <property type="protein sequence ID" value="CAG9811201.1"/>
    <property type="molecule type" value="Genomic_DNA"/>
</dbReference>
<evidence type="ECO:0000256" key="4">
    <source>
        <dbReference type="ARBA" id="ARBA00024195"/>
    </source>
</evidence>
<dbReference type="SUPFAM" id="SSF52058">
    <property type="entry name" value="L domain-like"/>
    <property type="match status" value="1"/>
</dbReference>
<dbReference type="OrthoDB" id="238681at2759"/>
<proteinExistence type="inferred from homology"/>
<dbReference type="Proteomes" id="UP001153620">
    <property type="component" value="Chromosome 4"/>
</dbReference>
<dbReference type="InterPro" id="IPR050541">
    <property type="entry name" value="LRR_TM_domain-containing"/>
</dbReference>
<dbReference type="AlphaFoldDB" id="A0A9N9SAC7"/>
<dbReference type="InterPro" id="IPR009003">
    <property type="entry name" value="Peptidase_S1_PA"/>
</dbReference>
<keyword evidence="3" id="KW-1015">Disulfide bond</keyword>
<evidence type="ECO:0000313" key="8">
    <source>
        <dbReference type="Proteomes" id="UP001153620"/>
    </source>
</evidence>
<dbReference type="Gene3D" id="3.80.10.10">
    <property type="entry name" value="Ribonuclease Inhibitor"/>
    <property type="match status" value="2"/>
</dbReference>
<evidence type="ECO:0000256" key="3">
    <source>
        <dbReference type="ARBA" id="ARBA00023157"/>
    </source>
</evidence>
<dbReference type="CDD" id="cd00190">
    <property type="entry name" value="Tryp_SPc"/>
    <property type="match status" value="1"/>
</dbReference>
<dbReference type="InterPro" id="IPR001314">
    <property type="entry name" value="Peptidase_S1A"/>
</dbReference>
<dbReference type="Gene3D" id="2.40.10.10">
    <property type="entry name" value="Trypsin-like serine proteases"/>
    <property type="match status" value="1"/>
</dbReference>